<sequence>MGWGLSDSMGKRLTALDLHVFASAMYEESEKDVMRIILNATEGTQLAGGIETEFLANFSQVGRWGLFKVPSAKALVLAIRGTTTRKDAMANIDLWGSIQTLQLVSRITPLLEVIPVQWLQRVNKMINLHPWMGDGEVYVKLLAFAADAKQRCIKDGYDLIITGHSLGGGLAQTVGARVHATAVTWSPVGVLYNMDRFNITERGVYRNIVNVQPDLDVVPLIDKQPGFTQRMLAPPPRFNATRSACQVASSTGFVAMLVAETWMQTASHKWGLDGFPRTECIDYRTVTCV</sequence>
<dbReference type="SUPFAM" id="SSF53474">
    <property type="entry name" value="alpha/beta-Hydrolases"/>
    <property type="match status" value="1"/>
</dbReference>
<feature type="domain" description="Fungal lipase-type" evidence="1">
    <location>
        <begin position="76"/>
        <end position="178"/>
    </location>
</feature>
<dbReference type="Pfam" id="PF01764">
    <property type="entry name" value="Lipase_3"/>
    <property type="match status" value="1"/>
</dbReference>
<evidence type="ECO:0000259" key="1">
    <source>
        <dbReference type="Pfam" id="PF01764"/>
    </source>
</evidence>
<protein>
    <recommendedName>
        <fullName evidence="1">Fungal lipase-type domain-containing protein</fullName>
    </recommendedName>
</protein>
<name>A0A813KGS6_POLGL</name>
<dbReference type="EMBL" id="CAJNNW010031218">
    <property type="protein sequence ID" value="CAE8706492.1"/>
    <property type="molecule type" value="Genomic_DNA"/>
</dbReference>
<dbReference type="InterPro" id="IPR029058">
    <property type="entry name" value="AB_hydrolase_fold"/>
</dbReference>
<proteinExistence type="predicted"/>
<reference evidence="2" key="1">
    <citation type="submission" date="2021-02" db="EMBL/GenBank/DDBJ databases">
        <authorList>
            <person name="Dougan E. K."/>
            <person name="Rhodes N."/>
            <person name="Thang M."/>
            <person name="Chan C."/>
        </authorList>
    </citation>
    <scope>NUCLEOTIDE SEQUENCE</scope>
</reference>
<evidence type="ECO:0000313" key="3">
    <source>
        <dbReference type="Proteomes" id="UP000626109"/>
    </source>
</evidence>
<dbReference type="Proteomes" id="UP000626109">
    <property type="component" value="Unassembled WGS sequence"/>
</dbReference>
<evidence type="ECO:0000313" key="2">
    <source>
        <dbReference type="EMBL" id="CAE8706492.1"/>
    </source>
</evidence>
<dbReference type="InterPro" id="IPR002921">
    <property type="entry name" value="Fungal_lipase-type"/>
</dbReference>
<comment type="caution">
    <text evidence="2">The sequence shown here is derived from an EMBL/GenBank/DDBJ whole genome shotgun (WGS) entry which is preliminary data.</text>
</comment>
<accession>A0A813KGS6</accession>
<dbReference type="GO" id="GO:0006629">
    <property type="term" value="P:lipid metabolic process"/>
    <property type="evidence" value="ECO:0007669"/>
    <property type="project" value="InterPro"/>
</dbReference>
<organism evidence="2 3">
    <name type="scientific">Polarella glacialis</name>
    <name type="common">Dinoflagellate</name>
    <dbReference type="NCBI Taxonomy" id="89957"/>
    <lineage>
        <taxon>Eukaryota</taxon>
        <taxon>Sar</taxon>
        <taxon>Alveolata</taxon>
        <taxon>Dinophyceae</taxon>
        <taxon>Suessiales</taxon>
        <taxon>Suessiaceae</taxon>
        <taxon>Polarella</taxon>
    </lineage>
</organism>
<gene>
    <name evidence="2" type="ORF">PGLA2088_LOCUS34212</name>
</gene>
<dbReference type="Gene3D" id="3.40.50.1820">
    <property type="entry name" value="alpha/beta hydrolase"/>
    <property type="match status" value="1"/>
</dbReference>
<dbReference type="AlphaFoldDB" id="A0A813KGS6"/>